<dbReference type="InterPro" id="IPR036661">
    <property type="entry name" value="Luciferase-like_sf"/>
</dbReference>
<dbReference type="Gene3D" id="3.20.20.30">
    <property type="entry name" value="Luciferase-like domain"/>
    <property type="match status" value="1"/>
</dbReference>
<keyword evidence="1" id="KW-0560">Oxidoreductase</keyword>
<reference evidence="6" key="1">
    <citation type="submission" date="2016-10" db="EMBL/GenBank/DDBJ databases">
        <authorList>
            <person name="Varghese N."/>
            <person name="Submissions S."/>
        </authorList>
    </citation>
    <scope>NUCLEOTIDE SEQUENCE [LARGE SCALE GENOMIC DNA]</scope>
    <source>
        <strain evidence="6">DSM 45245</strain>
    </source>
</reference>
<evidence type="ECO:0000313" key="6">
    <source>
        <dbReference type="Proteomes" id="UP000242415"/>
    </source>
</evidence>
<dbReference type="InterPro" id="IPR012312">
    <property type="entry name" value="Hemerythrin-like"/>
</dbReference>
<accession>A0A1H3PEJ0</accession>
<dbReference type="CDD" id="cd12108">
    <property type="entry name" value="Hr-like"/>
    <property type="match status" value="1"/>
</dbReference>
<evidence type="ECO:0000256" key="1">
    <source>
        <dbReference type="ARBA" id="ARBA00023002"/>
    </source>
</evidence>
<protein>
    <submittedName>
        <fullName evidence="5">Hemerythrin HHE cation binding domain-containing protein</fullName>
    </submittedName>
</protein>
<dbReference type="RefSeq" id="WP_091556664.1">
    <property type="nucleotide sequence ID" value="NZ_FNPH01000004.1"/>
</dbReference>
<dbReference type="InterPro" id="IPR011251">
    <property type="entry name" value="Luciferase-like_dom"/>
</dbReference>
<dbReference type="PANTHER" id="PTHR43244">
    <property type="match status" value="1"/>
</dbReference>
<feature type="domain" description="Hemerythrin-like" evidence="4">
    <location>
        <begin position="346"/>
        <end position="490"/>
    </location>
</feature>
<dbReference type="Pfam" id="PF00296">
    <property type="entry name" value="Bac_luciferase"/>
    <property type="match status" value="1"/>
</dbReference>
<name>A0A1H3PEJ0_9ACTN</name>
<evidence type="ECO:0000313" key="5">
    <source>
        <dbReference type="EMBL" id="SDY99582.1"/>
    </source>
</evidence>
<dbReference type="SUPFAM" id="SSF51679">
    <property type="entry name" value="Bacterial luciferase-like"/>
    <property type="match status" value="1"/>
</dbReference>
<dbReference type="AlphaFoldDB" id="A0A1H3PEJ0"/>
<dbReference type="OrthoDB" id="9775082at2"/>
<dbReference type="CDD" id="cd01097">
    <property type="entry name" value="Tetrahydromethanopterin_reductase"/>
    <property type="match status" value="1"/>
</dbReference>
<dbReference type="PANTHER" id="PTHR43244:SF1">
    <property type="entry name" value="5,10-METHYLENETETRAHYDROMETHANOPTERIN REDUCTASE"/>
    <property type="match status" value="1"/>
</dbReference>
<evidence type="ECO:0000259" key="4">
    <source>
        <dbReference type="Pfam" id="PF01814"/>
    </source>
</evidence>
<dbReference type="InterPro" id="IPR050564">
    <property type="entry name" value="F420-G6PD/mer"/>
</dbReference>
<dbReference type="GO" id="GO:0016705">
    <property type="term" value="F:oxidoreductase activity, acting on paired donors, with incorporation or reduction of molecular oxygen"/>
    <property type="evidence" value="ECO:0007669"/>
    <property type="project" value="InterPro"/>
</dbReference>
<dbReference type="STRING" id="405436.SAMN05444365_104485"/>
<evidence type="ECO:0000259" key="3">
    <source>
        <dbReference type="Pfam" id="PF00296"/>
    </source>
</evidence>
<organism evidence="5 6">
    <name type="scientific">Micromonospora pattaloongensis</name>
    <dbReference type="NCBI Taxonomy" id="405436"/>
    <lineage>
        <taxon>Bacteria</taxon>
        <taxon>Bacillati</taxon>
        <taxon>Actinomycetota</taxon>
        <taxon>Actinomycetes</taxon>
        <taxon>Micromonosporales</taxon>
        <taxon>Micromonosporaceae</taxon>
        <taxon>Micromonospora</taxon>
    </lineage>
</organism>
<gene>
    <name evidence="5" type="ORF">SAMN05444365_104485</name>
</gene>
<feature type="domain" description="Luciferase-like" evidence="3">
    <location>
        <begin position="15"/>
        <end position="230"/>
    </location>
</feature>
<keyword evidence="6" id="KW-1185">Reference proteome</keyword>
<dbReference type="Pfam" id="PF01814">
    <property type="entry name" value="Hemerythrin"/>
    <property type="match status" value="1"/>
</dbReference>
<evidence type="ECO:0000256" key="2">
    <source>
        <dbReference type="SAM" id="MobiDB-lite"/>
    </source>
</evidence>
<dbReference type="Proteomes" id="UP000242415">
    <property type="component" value="Unassembled WGS sequence"/>
</dbReference>
<proteinExistence type="predicted"/>
<sequence length="500" mass="54179">MTDYGHPLRFGAFVTPDAGNPHRTVSLARTADTVGLDILGVQDHPYQAGFFDTWTFLSSLAAQTRRLTLFPDVISVPLRQPAVLARSAATLDVLSDGRVEMGLGVGAFPKGIAAMGGPERTPGESIDALEEAIAVMRALWNPGGGPVRLRGRYHWVDGAEPGPPPAHPIGIWIGAYKPRLLGLTGRLADGWIPSSMYASPEQIRELAKIMDRAASAAGRHPGEIRRWYNVAGSFTSRGGGFLQGAPKLWIEQLTELALSQGISGFILAPGQAGESDLRRFAEEVAPGVRENVAAARGTAVPQRAEQADLAPSERTTGHAIDLDEASRPRAPKRPAARRTETGQSGADALVYFHNNLRSELEQLGGVIEQVASGHSDPAAARSLINRMSMRQNYWSLGAFCAAYCRVVTVHHTIEDQRMFPDLRDGDPELGPVLDRLGEEHEVIAAVLTRLDEALVAMIDDPDRLTAVRAEFDRLSEMLLSHLDYEEEELLEPIARLGIVV</sequence>
<feature type="region of interest" description="Disordered" evidence="2">
    <location>
        <begin position="295"/>
        <end position="344"/>
    </location>
</feature>
<dbReference type="EMBL" id="FNPH01000004">
    <property type="protein sequence ID" value="SDY99582.1"/>
    <property type="molecule type" value="Genomic_DNA"/>
</dbReference>
<dbReference type="Gene3D" id="1.20.120.520">
    <property type="entry name" value="nmb1532 protein domain like"/>
    <property type="match status" value="1"/>
</dbReference>